<dbReference type="InterPro" id="IPR014718">
    <property type="entry name" value="GH-type_carb-bd"/>
</dbReference>
<dbReference type="PIRSF" id="PIRSF016020">
    <property type="entry name" value="PHexose_mutarotase"/>
    <property type="match status" value="1"/>
</dbReference>
<reference evidence="6 7" key="1">
    <citation type="journal article" date="2018" name="Aquat. Microb. Ecol.">
        <title>Gammaproteobacterial methanotrophs dominate.</title>
        <authorList>
            <person name="Rissanen A.J."/>
            <person name="Saarenheimo J."/>
            <person name="Tiirola M."/>
            <person name="Peura S."/>
            <person name="Aalto S.L."/>
            <person name="Karvinen A."/>
            <person name="Nykanen H."/>
        </authorList>
    </citation>
    <scope>NUCLEOTIDE SEQUENCE [LARGE SCALE GENOMIC DNA]</scope>
    <source>
        <strain evidence="6">AMbin10</strain>
    </source>
</reference>
<protein>
    <recommendedName>
        <fullName evidence="4">Putative glucose-6-phosphate 1-epimerase</fullName>
        <ecNumber evidence="4">5.1.3.15</ecNumber>
    </recommendedName>
</protein>
<gene>
    <name evidence="6" type="ORF">DM484_29445</name>
</gene>
<evidence type="ECO:0000256" key="1">
    <source>
        <dbReference type="ARBA" id="ARBA00001096"/>
    </source>
</evidence>
<sequence>MKNFDLPDLNHRFGKDGHLSFKKGPGGLAIAEISNHHASATIFLQGGHLASWTPRSQQPVIWLSPMAQFGKGRPIRGGIPICWPWFASHPTKPDFPFHGPARTSLWEVAETAVLDDGATFLALRLPVSETIQAVWPHQTPVEIRFTVGNILEIELSTRNEGTEPVVIGQALHTYFRVGDVRKISIHGLDGCPYIDKLDDGPRKQQQGTVEISSEIDRIYLDSGGDCQIDDPSLKRRICINKKGSQSTVVWNPWVDKAAAMPDMGVGCHANMVCVETTNAADDVATIAPAAEHKLWVRYSVEKSL</sequence>
<name>A0A2W4QEM8_9GAMM</name>
<evidence type="ECO:0000313" key="7">
    <source>
        <dbReference type="Proteomes" id="UP000249396"/>
    </source>
</evidence>
<dbReference type="GO" id="GO:0030246">
    <property type="term" value="F:carbohydrate binding"/>
    <property type="evidence" value="ECO:0007669"/>
    <property type="project" value="UniProtKB-UniRule"/>
</dbReference>
<feature type="active site" evidence="5">
    <location>
        <position position="172"/>
    </location>
</feature>
<dbReference type="InterPro" id="IPR025532">
    <property type="entry name" value="G6P_1-epimerase"/>
</dbReference>
<comment type="similarity">
    <text evidence="2 4">Belongs to the glucose-6-phosphate 1-epimerase family.</text>
</comment>
<dbReference type="GO" id="GO:0005975">
    <property type="term" value="P:carbohydrate metabolic process"/>
    <property type="evidence" value="ECO:0007669"/>
    <property type="project" value="InterPro"/>
</dbReference>
<evidence type="ECO:0000256" key="5">
    <source>
        <dbReference type="PIRSR" id="PIRSR016020-1"/>
    </source>
</evidence>
<dbReference type="Gene3D" id="2.70.98.10">
    <property type="match status" value="1"/>
</dbReference>
<dbReference type="GO" id="GO:0005737">
    <property type="term" value="C:cytoplasm"/>
    <property type="evidence" value="ECO:0007669"/>
    <property type="project" value="TreeGrafter"/>
</dbReference>
<organism evidence="6 7">
    <name type="scientific">Candidatus Methylumidiphilus alinenensis</name>
    <dbReference type="NCBI Taxonomy" id="2202197"/>
    <lineage>
        <taxon>Bacteria</taxon>
        <taxon>Pseudomonadati</taxon>
        <taxon>Pseudomonadota</taxon>
        <taxon>Gammaproteobacteria</taxon>
        <taxon>Methylococcales</taxon>
        <taxon>Candidatus Methylumidiphilus</taxon>
    </lineage>
</organism>
<dbReference type="Proteomes" id="UP000249396">
    <property type="component" value="Unassembled WGS sequence"/>
</dbReference>
<dbReference type="PANTHER" id="PTHR11122">
    <property type="entry name" value="APOSPORY-ASSOCIATED PROTEIN C-RELATED"/>
    <property type="match status" value="1"/>
</dbReference>
<dbReference type="CDD" id="cd09020">
    <property type="entry name" value="D-hex-6-P-epi_like"/>
    <property type="match status" value="1"/>
</dbReference>
<dbReference type="EMBL" id="QJPH01000573">
    <property type="protein sequence ID" value="PZN69626.1"/>
    <property type="molecule type" value="Genomic_DNA"/>
</dbReference>
<dbReference type="AlphaFoldDB" id="A0A2W4QEM8"/>
<evidence type="ECO:0000256" key="2">
    <source>
        <dbReference type="ARBA" id="ARBA00005866"/>
    </source>
</evidence>
<dbReference type="EC" id="5.1.3.15" evidence="4"/>
<accession>A0A2W4QEM8</accession>
<comment type="caution">
    <text evidence="6">The sequence shown here is derived from an EMBL/GenBank/DDBJ whole genome shotgun (WGS) entry which is preliminary data.</text>
</comment>
<comment type="catalytic activity">
    <reaction evidence="1">
        <text>alpha-D-glucose 6-phosphate = beta-D-glucose 6-phosphate</text>
        <dbReference type="Rhea" id="RHEA:16249"/>
        <dbReference type="ChEBI" id="CHEBI:58225"/>
        <dbReference type="ChEBI" id="CHEBI:58247"/>
        <dbReference type="EC" id="5.1.3.15"/>
    </reaction>
</comment>
<evidence type="ECO:0000256" key="3">
    <source>
        <dbReference type="ARBA" id="ARBA00023235"/>
    </source>
</evidence>
<evidence type="ECO:0000313" key="6">
    <source>
        <dbReference type="EMBL" id="PZN69626.1"/>
    </source>
</evidence>
<dbReference type="PANTHER" id="PTHR11122:SF13">
    <property type="entry name" value="GLUCOSE-6-PHOSPHATE 1-EPIMERASE"/>
    <property type="match status" value="1"/>
</dbReference>
<dbReference type="InterPro" id="IPR008183">
    <property type="entry name" value="Aldose_1/G6P_1-epimerase"/>
</dbReference>
<feature type="active site" evidence="5">
    <location>
        <position position="275"/>
    </location>
</feature>
<evidence type="ECO:0000256" key="4">
    <source>
        <dbReference type="PIRNR" id="PIRNR016020"/>
    </source>
</evidence>
<proteinExistence type="inferred from homology"/>
<dbReference type="SUPFAM" id="SSF74650">
    <property type="entry name" value="Galactose mutarotase-like"/>
    <property type="match status" value="1"/>
</dbReference>
<dbReference type="InterPro" id="IPR011013">
    <property type="entry name" value="Gal_mutarotase_sf_dom"/>
</dbReference>
<dbReference type="Pfam" id="PF01263">
    <property type="entry name" value="Aldose_epim"/>
    <property type="match status" value="1"/>
</dbReference>
<dbReference type="GO" id="GO:0047938">
    <property type="term" value="F:glucose-6-phosphate 1-epimerase activity"/>
    <property type="evidence" value="ECO:0007669"/>
    <property type="project" value="UniProtKB-UniRule"/>
</dbReference>
<keyword evidence="3 4" id="KW-0413">Isomerase</keyword>